<sequence>MSETGKLVIVSAPSGTGKTVVTEKLIRESNSVIRSVSVTTRLPRSGEIDGVDYFFVTPAAFKKMVKENALLEWANVHGNLYGTPKQFLETEQKKGNDVILVIDVQGAKQIRETGYPAVFIFLKPPSMEELKRRLKKRGTEDEAELARRLVRAEEELKHADEYDYIVVNDDLDKTVDTLKKILQEV</sequence>
<dbReference type="GO" id="GO:0005829">
    <property type="term" value="C:cytosol"/>
    <property type="evidence" value="ECO:0007669"/>
    <property type="project" value="TreeGrafter"/>
</dbReference>
<dbReference type="HAMAP" id="MF_00328">
    <property type="entry name" value="Guanylate_kinase"/>
    <property type="match status" value="1"/>
</dbReference>
<dbReference type="EC" id="2.7.4.8" evidence="2 9"/>
<dbReference type="AlphaFoldDB" id="A0A1F7RK64"/>
<comment type="function">
    <text evidence="9">Essential for recycling GMP and indirectly, cGMP.</text>
</comment>
<evidence type="ECO:0000256" key="6">
    <source>
        <dbReference type="ARBA" id="ARBA00022777"/>
    </source>
</evidence>
<accession>A0A1F7RK64</accession>
<protein>
    <recommendedName>
        <fullName evidence="3 9">Guanylate kinase</fullName>
        <ecNumber evidence="2 9">2.7.4.8</ecNumber>
    </recommendedName>
    <alternativeName>
        <fullName evidence="8 9">GMP kinase</fullName>
    </alternativeName>
</protein>
<evidence type="ECO:0000313" key="13">
    <source>
        <dbReference type="Proteomes" id="UP000179266"/>
    </source>
</evidence>
<gene>
    <name evidence="9" type="primary">gmk</name>
    <name evidence="12" type="ORF">A2161_18025</name>
</gene>
<dbReference type="Gene3D" id="3.30.63.10">
    <property type="entry name" value="Guanylate Kinase phosphate binding domain"/>
    <property type="match status" value="1"/>
</dbReference>
<feature type="domain" description="Guanylate kinase-like" evidence="11">
    <location>
        <begin position="5"/>
        <end position="183"/>
    </location>
</feature>
<organism evidence="12 13">
    <name type="scientific">Candidatus Schekmanbacteria bacterium RBG_13_48_7</name>
    <dbReference type="NCBI Taxonomy" id="1817878"/>
    <lineage>
        <taxon>Bacteria</taxon>
        <taxon>Candidatus Schekmaniibacteriota</taxon>
    </lineage>
</organism>
<dbReference type="NCBIfam" id="TIGR03263">
    <property type="entry name" value="guanyl_kin"/>
    <property type="match status" value="1"/>
</dbReference>
<comment type="subcellular location">
    <subcellularLocation>
        <location evidence="9">Cytoplasm</location>
    </subcellularLocation>
</comment>
<evidence type="ECO:0000259" key="11">
    <source>
        <dbReference type="PROSITE" id="PS50052"/>
    </source>
</evidence>
<reference evidence="12 13" key="1">
    <citation type="journal article" date="2016" name="Nat. Commun.">
        <title>Thousands of microbial genomes shed light on interconnected biogeochemical processes in an aquifer system.</title>
        <authorList>
            <person name="Anantharaman K."/>
            <person name="Brown C.T."/>
            <person name="Hug L.A."/>
            <person name="Sharon I."/>
            <person name="Castelle C.J."/>
            <person name="Probst A.J."/>
            <person name="Thomas B.C."/>
            <person name="Singh A."/>
            <person name="Wilkins M.J."/>
            <person name="Karaoz U."/>
            <person name="Brodie E.L."/>
            <person name="Williams K.H."/>
            <person name="Hubbard S.S."/>
            <person name="Banfield J.F."/>
        </authorList>
    </citation>
    <scope>NUCLEOTIDE SEQUENCE [LARGE SCALE GENOMIC DNA]</scope>
</reference>
<feature type="binding site" evidence="9">
    <location>
        <begin position="12"/>
        <end position="19"/>
    </location>
    <ligand>
        <name>ATP</name>
        <dbReference type="ChEBI" id="CHEBI:30616"/>
    </ligand>
</feature>
<dbReference type="CDD" id="cd00071">
    <property type="entry name" value="GMPK"/>
    <property type="match status" value="1"/>
</dbReference>
<dbReference type="InterPro" id="IPR008144">
    <property type="entry name" value="Guanylate_kin-like_dom"/>
</dbReference>
<evidence type="ECO:0000256" key="5">
    <source>
        <dbReference type="ARBA" id="ARBA00022741"/>
    </source>
</evidence>
<dbReference type="PROSITE" id="PS50052">
    <property type="entry name" value="GUANYLATE_KINASE_2"/>
    <property type="match status" value="1"/>
</dbReference>
<dbReference type="InterPro" id="IPR008145">
    <property type="entry name" value="GK/Ca_channel_bsu"/>
</dbReference>
<keyword evidence="9" id="KW-0963">Cytoplasm</keyword>
<dbReference type="FunFam" id="3.30.63.10:FF:000002">
    <property type="entry name" value="Guanylate kinase 1"/>
    <property type="match status" value="1"/>
</dbReference>
<keyword evidence="5 9" id="KW-0547">Nucleotide-binding</keyword>
<dbReference type="InterPro" id="IPR027417">
    <property type="entry name" value="P-loop_NTPase"/>
</dbReference>
<dbReference type="Proteomes" id="UP000179266">
    <property type="component" value="Unassembled WGS sequence"/>
</dbReference>
<dbReference type="InterPro" id="IPR020590">
    <property type="entry name" value="Guanylate_kinase_CS"/>
</dbReference>
<evidence type="ECO:0000256" key="1">
    <source>
        <dbReference type="ARBA" id="ARBA00005790"/>
    </source>
</evidence>
<evidence type="ECO:0000313" key="12">
    <source>
        <dbReference type="EMBL" id="OGL41710.1"/>
    </source>
</evidence>
<evidence type="ECO:0000256" key="4">
    <source>
        <dbReference type="ARBA" id="ARBA00022679"/>
    </source>
</evidence>
<proteinExistence type="inferred from homology"/>
<dbReference type="PANTHER" id="PTHR23117:SF13">
    <property type="entry name" value="GUANYLATE KINASE"/>
    <property type="match status" value="1"/>
</dbReference>
<evidence type="ECO:0000256" key="10">
    <source>
        <dbReference type="SAM" id="Coils"/>
    </source>
</evidence>
<keyword evidence="6 9" id="KW-0418">Kinase</keyword>
<evidence type="ECO:0000256" key="2">
    <source>
        <dbReference type="ARBA" id="ARBA00012961"/>
    </source>
</evidence>
<dbReference type="SUPFAM" id="SSF52540">
    <property type="entry name" value="P-loop containing nucleoside triphosphate hydrolases"/>
    <property type="match status" value="1"/>
</dbReference>
<comment type="catalytic activity">
    <reaction evidence="9">
        <text>GMP + ATP = GDP + ADP</text>
        <dbReference type="Rhea" id="RHEA:20780"/>
        <dbReference type="ChEBI" id="CHEBI:30616"/>
        <dbReference type="ChEBI" id="CHEBI:58115"/>
        <dbReference type="ChEBI" id="CHEBI:58189"/>
        <dbReference type="ChEBI" id="CHEBI:456216"/>
        <dbReference type="EC" id="2.7.4.8"/>
    </reaction>
</comment>
<evidence type="ECO:0000256" key="3">
    <source>
        <dbReference type="ARBA" id="ARBA00016296"/>
    </source>
</evidence>
<dbReference type="InterPro" id="IPR017665">
    <property type="entry name" value="Guanylate_kinase"/>
</dbReference>
<dbReference type="Pfam" id="PF00625">
    <property type="entry name" value="Guanylate_kin"/>
    <property type="match status" value="1"/>
</dbReference>
<evidence type="ECO:0000256" key="7">
    <source>
        <dbReference type="ARBA" id="ARBA00022840"/>
    </source>
</evidence>
<dbReference type="PROSITE" id="PS00856">
    <property type="entry name" value="GUANYLATE_KINASE_1"/>
    <property type="match status" value="1"/>
</dbReference>
<dbReference type="PANTHER" id="PTHR23117">
    <property type="entry name" value="GUANYLATE KINASE-RELATED"/>
    <property type="match status" value="1"/>
</dbReference>
<keyword evidence="7 9" id="KW-0067">ATP-binding</keyword>
<comment type="similarity">
    <text evidence="1 9">Belongs to the guanylate kinase family.</text>
</comment>
<comment type="caution">
    <text evidence="12">The sequence shown here is derived from an EMBL/GenBank/DDBJ whole genome shotgun (WGS) entry which is preliminary data.</text>
</comment>
<dbReference type="EMBL" id="MGDD01000341">
    <property type="protein sequence ID" value="OGL41710.1"/>
    <property type="molecule type" value="Genomic_DNA"/>
</dbReference>
<dbReference type="SMART" id="SM00072">
    <property type="entry name" value="GuKc"/>
    <property type="match status" value="1"/>
</dbReference>
<keyword evidence="10" id="KW-0175">Coiled coil</keyword>
<dbReference type="GO" id="GO:0005524">
    <property type="term" value="F:ATP binding"/>
    <property type="evidence" value="ECO:0007669"/>
    <property type="project" value="UniProtKB-UniRule"/>
</dbReference>
<dbReference type="GO" id="GO:0004385">
    <property type="term" value="F:GMP kinase activity"/>
    <property type="evidence" value="ECO:0007669"/>
    <property type="project" value="UniProtKB-UniRule"/>
</dbReference>
<evidence type="ECO:0000256" key="8">
    <source>
        <dbReference type="ARBA" id="ARBA00030128"/>
    </source>
</evidence>
<keyword evidence="4 9" id="KW-0808">Transferase</keyword>
<feature type="coiled-coil region" evidence="10">
    <location>
        <begin position="135"/>
        <end position="162"/>
    </location>
</feature>
<name>A0A1F7RK64_9BACT</name>
<evidence type="ECO:0000256" key="9">
    <source>
        <dbReference type="HAMAP-Rule" id="MF_00328"/>
    </source>
</evidence>
<dbReference type="Gene3D" id="3.40.50.300">
    <property type="entry name" value="P-loop containing nucleotide triphosphate hydrolases"/>
    <property type="match status" value="1"/>
</dbReference>